<dbReference type="CDD" id="cd10959">
    <property type="entry name" value="CE4_NodB_like_3"/>
    <property type="match status" value="1"/>
</dbReference>
<feature type="transmembrane region" description="Helical" evidence="1">
    <location>
        <begin position="6"/>
        <end position="24"/>
    </location>
</feature>
<dbReference type="PROSITE" id="PS51677">
    <property type="entry name" value="NODB"/>
    <property type="match status" value="1"/>
</dbReference>
<sequence length="234" mass="27220">MYFTTLMAIIIIIFLIHSIIPTLYNKYINSNIIKLTNKDNEIMLTFDDGPDERYTNNLLDVLKENQIKATFFVVAENAKNNPEIIYRMHKEGHTIALHSLAHKNALFYSYKYTKKDFKNSIEIMKNFNYQINYYRPPWGHSNIFTNFFVKKYSLKMILWDVMAEDWSKYATVDSISSKLILRTDRNSIICLHDAGENSGGAFNAPLKTIEALSTVLPKLKLVGYKFITPERLGH</sequence>
<dbReference type="RefSeq" id="WP_035130605.1">
    <property type="nucleotide sequence ID" value="NZ_JPMD01000007.1"/>
</dbReference>
<dbReference type="InterPro" id="IPR002509">
    <property type="entry name" value="NODB_dom"/>
</dbReference>
<evidence type="ECO:0000256" key="1">
    <source>
        <dbReference type="SAM" id="Phobius"/>
    </source>
</evidence>
<dbReference type="Pfam" id="PF01522">
    <property type="entry name" value="Polysacc_deac_1"/>
    <property type="match status" value="1"/>
</dbReference>
<dbReference type="eggNOG" id="COG0726">
    <property type="taxonomic scope" value="Bacteria"/>
</dbReference>
<evidence type="ECO:0000259" key="2">
    <source>
        <dbReference type="PROSITE" id="PS51677"/>
    </source>
</evidence>
<dbReference type="Proteomes" id="UP000028542">
    <property type="component" value="Unassembled WGS sequence"/>
</dbReference>
<dbReference type="PANTHER" id="PTHR10587:SF137">
    <property type="entry name" value="4-DEOXY-4-FORMAMIDO-L-ARABINOSE-PHOSPHOUNDECAPRENOL DEFORMYLASE ARND-RELATED"/>
    <property type="match status" value="1"/>
</dbReference>
<dbReference type="InterPro" id="IPR050248">
    <property type="entry name" value="Polysacc_deacetylase_ArnD"/>
</dbReference>
<dbReference type="AlphaFoldDB" id="A0A084JFZ1"/>
<feature type="domain" description="NodB homology" evidence="2">
    <location>
        <begin position="40"/>
        <end position="227"/>
    </location>
</feature>
<evidence type="ECO:0000313" key="3">
    <source>
        <dbReference type="EMBL" id="KEZ87875.1"/>
    </source>
</evidence>
<dbReference type="PANTHER" id="PTHR10587">
    <property type="entry name" value="GLYCOSYL TRANSFERASE-RELATED"/>
    <property type="match status" value="1"/>
</dbReference>
<keyword evidence="1" id="KW-0472">Membrane</keyword>
<reference evidence="3 4" key="1">
    <citation type="submission" date="2014-07" db="EMBL/GenBank/DDBJ databases">
        <title>Draft genome of Clostridium sulfidigenes 113A isolated from sediments associated with methane hydrate from Krishna Godavari basin.</title>
        <authorList>
            <person name="Honkalas V.S."/>
            <person name="Dabir A.P."/>
            <person name="Arora P."/>
            <person name="Dhakephalkar P.K."/>
        </authorList>
    </citation>
    <scope>NUCLEOTIDE SEQUENCE [LARGE SCALE GENOMIC DNA]</scope>
    <source>
        <strain evidence="3 4">113A</strain>
    </source>
</reference>
<dbReference type="GO" id="GO:0016810">
    <property type="term" value="F:hydrolase activity, acting on carbon-nitrogen (but not peptide) bonds"/>
    <property type="evidence" value="ECO:0007669"/>
    <property type="project" value="InterPro"/>
</dbReference>
<name>A0A084JFZ1_9CLOT</name>
<keyword evidence="1" id="KW-1133">Transmembrane helix</keyword>
<dbReference type="EMBL" id="JPMD01000007">
    <property type="protein sequence ID" value="KEZ87875.1"/>
    <property type="molecule type" value="Genomic_DNA"/>
</dbReference>
<gene>
    <name evidence="3" type="ORF">IO99_04150</name>
</gene>
<dbReference type="STRING" id="318464.IO99_04150"/>
<proteinExistence type="predicted"/>
<dbReference type="InterPro" id="IPR011330">
    <property type="entry name" value="Glyco_hydro/deAcase_b/a-brl"/>
</dbReference>
<comment type="caution">
    <text evidence="3">The sequence shown here is derived from an EMBL/GenBank/DDBJ whole genome shotgun (WGS) entry which is preliminary data.</text>
</comment>
<keyword evidence="4" id="KW-1185">Reference proteome</keyword>
<keyword evidence="1" id="KW-0812">Transmembrane</keyword>
<evidence type="ECO:0000313" key="4">
    <source>
        <dbReference type="Proteomes" id="UP000028542"/>
    </source>
</evidence>
<dbReference type="SUPFAM" id="SSF88713">
    <property type="entry name" value="Glycoside hydrolase/deacetylase"/>
    <property type="match status" value="1"/>
</dbReference>
<accession>A0A084JFZ1</accession>
<protein>
    <submittedName>
        <fullName evidence="3">Polysaccharide deacetylase</fullName>
    </submittedName>
</protein>
<dbReference type="GO" id="GO:0005975">
    <property type="term" value="P:carbohydrate metabolic process"/>
    <property type="evidence" value="ECO:0007669"/>
    <property type="project" value="InterPro"/>
</dbReference>
<dbReference type="Gene3D" id="3.20.20.370">
    <property type="entry name" value="Glycoside hydrolase/deacetylase"/>
    <property type="match status" value="1"/>
</dbReference>
<organism evidence="3 4">
    <name type="scientific">Clostridium sulfidigenes</name>
    <dbReference type="NCBI Taxonomy" id="318464"/>
    <lineage>
        <taxon>Bacteria</taxon>
        <taxon>Bacillati</taxon>
        <taxon>Bacillota</taxon>
        <taxon>Clostridia</taxon>
        <taxon>Eubacteriales</taxon>
        <taxon>Clostridiaceae</taxon>
        <taxon>Clostridium</taxon>
    </lineage>
</organism>